<gene>
    <name evidence="1" type="ORF">LCPAC304_03920</name>
</gene>
<organism evidence="1">
    <name type="scientific">Pithovirus LCPAC304</name>
    <dbReference type="NCBI Taxonomy" id="2506594"/>
    <lineage>
        <taxon>Viruses</taxon>
        <taxon>Pithoviruses</taxon>
    </lineage>
</organism>
<accession>A0A481Z970</accession>
<dbReference type="EMBL" id="MK500567">
    <property type="protein sequence ID" value="QBK92045.1"/>
    <property type="molecule type" value="Genomic_DNA"/>
</dbReference>
<dbReference type="Gene3D" id="1.10.720.30">
    <property type="entry name" value="SAP domain"/>
    <property type="match status" value="1"/>
</dbReference>
<dbReference type="InterPro" id="IPR036361">
    <property type="entry name" value="SAP_dom_sf"/>
</dbReference>
<sequence>MEIIEQLPGIALEPYVGKDTNKIFVTTDYANQYMVHLLEEKNAEGRNYAMTEGVLLANSKNKTISDACDLLVIKYTELIERHPDLEGIYTVVNAAPTGEDLEGKPDMPAAHQNWFFYDRIKDVIVRFEPNGPHFDAGYGGSYRFADLLDCIYRRIGIPWVLAENVNINPFSGCRATSTILALMHLAGKDLTALKGMDRQYYKALAVAVTKSMYECEVPILPRTSGRKRKGLVTFVEPTLREMEVASKASKKSKASKRRKKGKASVIRGDGLVEVFDFNTMTVKKLKSYLTERGIPYTSRDLKPALVRKALQAQDTLMLVE</sequence>
<protein>
    <submittedName>
        <fullName evidence="1">HeH/LEM domain protein</fullName>
    </submittedName>
</protein>
<evidence type="ECO:0000313" key="1">
    <source>
        <dbReference type="EMBL" id="QBK92045.1"/>
    </source>
</evidence>
<proteinExistence type="predicted"/>
<reference evidence="1" key="1">
    <citation type="journal article" date="2019" name="MBio">
        <title>Virus Genomes from Deep Sea Sediments Expand the Ocean Megavirome and Support Independent Origins of Viral Gigantism.</title>
        <authorList>
            <person name="Backstrom D."/>
            <person name="Yutin N."/>
            <person name="Jorgensen S.L."/>
            <person name="Dharamshi J."/>
            <person name="Homa F."/>
            <person name="Zaremba-Niedwiedzka K."/>
            <person name="Spang A."/>
            <person name="Wolf Y.I."/>
            <person name="Koonin E.V."/>
            <person name="Ettema T.J."/>
        </authorList>
    </citation>
    <scope>NUCLEOTIDE SEQUENCE</scope>
</reference>
<name>A0A481Z970_9VIRU</name>